<organism evidence="1">
    <name type="scientific">Arundo donax</name>
    <name type="common">Giant reed</name>
    <name type="synonym">Donax arundinaceus</name>
    <dbReference type="NCBI Taxonomy" id="35708"/>
    <lineage>
        <taxon>Eukaryota</taxon>
        <taxon>Viridiplantae</taxon>
        <taxon>Streptophyta</taxon>
        <taxon>Embryophyta</taxon>
        <taxon>Tracheophyta</taxon>
        <taxon>Spermatophyta</taxon>
        <taxon>Magnoliopsida</taxon>
        <taxon>Liliopsida</taxon>
        <taxon>Poales</taxon>
        <taxon>Poaceae</taxon>
        <taxon>PACMAD clade</taxon>
        <taxon>Arundinoideae</taxon>
        <taxon>Arundineae</taxon>
        <taxon>Arundo</taxon>
    </lineage>
</organism>
<dbReference type="EMBL" id="GBRH01173385">
    <property type="protein sequence ID" value="JAE24511.1"/>
    <property type="molecule type" value="Transcribed_RNA"/>
</dbReference>
<proteinExistence type="predicted"/>
<reference evidence="1" key="2">
    <citation type="journal article" date="2015" name="Data Brief">
        <title>Shoot transcriptome of the giant reed, Arundo donax.</title>
        <authorList>
            <person name="Barrero R.A."/>
            <person name="Guerrero F.D."/>
            <person name="Moolhuijzen P."/>
            <person name="Goolsby J.A."/>
            <person name="Tidwell J."/>
            <person name="Bellgard S.E."/>
            <person name="Bellgard M.I."/>
        </authorList>
    </citation>
    <scope>NUCLEOTIDE SEQUENCE</scope>
    <source>
        <tissue evidence="1">Shoot tissue taken approximately 20 cm above the soil surface</tissue>
    </source>
</reference>
<name>A0A0A9GPN3_ARUDO</name>
<dbReference type="AlphaFoldDB" id="A0A0A9GPN3"/>
<protein>
    <submittedName>
        <fullName evidence="1">Uncharacterized protein</fullName>
    </submittedName>
</protein>
<sequence length="34" mass="3856">MHLYLRATNDPQQKIINSTVESSTLRSTVTLPKI</sequence>
<reference evidence="1" key="1">
    <citation type="submission" date="2014-09" db="EMBL/GenBank/DDBJ databases">
        <authorList>
            <person name="Magalhaes I.L.F."/>
            <person name="Oliveira U."/>
            <person name="Santos F.R."/>
            <person name="Vidigal T.H.D.A."/>
            <person name="Brescovit A.D."/>
            <person name="Santos A.J."/>
        </authorList>
    </citation>
    <scope>NUCLEOTIDE SEQUENCE</scope>
    <source>
        <tissue evidence="1">Shoot tissue taken approximately 20 cm above the soil surface</tissue>
    </source>
</reference>
<accession>A0A0A9GPN3</accession>
<evidence type="ECO:0000313" key="1">
    <source>
        <dbReference type="EMBL" id="JAE24511.1"/>
    </source>
</evidence>